<comment type="caution">
    <text evidence="2">The sequence shown here is derived from an EMBL/GenBank/DDBJ whole genome shotgun (WGS) entry which is preliminary data.</text>
</comment>
<dbReference type="RefSeq" id="WP_138999705.1">
    <property type="nucleotide sequence ID" value="NZ_VBRU01000021.1"/>
</dbReference>
<feature type="compositionally biased region" description="Pro residues" evidence="1">
    <location>
        <begin position="31"/>
        <end position="40"/>
    </location>
</feature>
<dbReference type="Proteomes" id="UP001275440">
    <property type="component" value="Unassembled WGS sequence"/>
</dbReference>
<name>A0ABU3WL99_9NOCA</name>
<dbReference type="EMBL" id="WBMO01000001">
    <property type="protein sequence ID" value="MDV2474759.1"/>
    <property type="molecule type" value="Genomic_DNA"/>
</dbReference>
<organism evidence="2 3">
    <name type="scientific">Rhodococcus zopfii</name>
    <dbReference type="NCBI Taxonomy" id="43772"/>
    <lineage>
        <taxon>Bacteria</taxon>
        <taxon>Bacillati</taxon>
        <taxon>Actinomycetota</taxon>
        <taxon>Actinomycetes</taxon>
        <taxon>Mycobacteriales</taxon>
        <taxon>Nocardiaceae</taxon>
        <taxon>Rhodococcus</taxon>
    </lineage>
</organism>
<reference evidence="2 3" key="1">
    <citation type="submission" date="2019-10" db="EMBL/GenBank/DDBJ databases">
        <title>Draft Genome Assembly of Rhodococcus zopfii DSM44189.</title>
        <authorList>
            <person name="Sutton J.M."/>
            <person name="Akob D.M."/>
            <person name="Bushman T.J."/>
        </authorList>
    </citation>
    <scope>NUCLEOTIDE SEQUENCE [LARGE SCALE GENOMIC DNA]</scope>
    <source>
        <strain evidence="2 3">DSM 44189</strain>
    </source>
</reference>
<proteinExistence type="predicted"/>
<evidence type="ECO:0000313" key="3">
    <source>
        <dbReference type="Proteomes" id="UP001275440"/>
    </source>
</evidence>
<gene>
    <name evidence="2" type="ORF">F8M49_03705</name>
</gene>
<sequence length="61" mass="7159">MNARIERIVAEYRAAIGRRLGELEAVRLPRQLPPPHTPPLPEREQEPEGDEPYYRPKSWLI</sequence>
<accession>A0ABU3WL99</accession>
<protein>
    <submittedName>
        <fullName evidence="2">Uncharacterized protein</fullName>
    </submittedName>
</protein>
<evidence type="ECO:0000256" key="1">
    <source>
        <dbReference type="SAM" id="MobiDB-lite"/>
    </source>
</evidence>
<evidence type="ECO:0000313" key="2">
    <source>
        <dbReference type="EMBL" id="MDV2474759.1"/>
    </source>
</evidence>
<feature type="region of interest" description="Disordered" evidence="1">
    <location>
        <begin position="27"/>
        <end position="61"/>
    </location>
</feature>
<keyword evidence="3" id="KW-1185">Reference proteome</keyword>